<feature type="region of interest" description="Disordered" evidence="1">
    <location>
        <begin position="260"/>
        <end position="394"/>
    </location>
</feature>
<dbReference type="EMBL" id="LAZR01000234">
    <property type="protein sequence ID" value="KKN80232.1"/>
    <property type="molecule type" value="Genomic_DNA"/>
</dbReference>
<feature type="compositionally biased region" description="Pro residues" evidence="1">
    <location>
        <begin position="510"/>
        <end position="520"/>
    </location>
</feature>
<reference evidence="2" key="1">
    <citation type="journal article" date="2015" name="Nature">
        <title>Complex archaea that bridge the gap between prokaryotes and eukaryotes.</title>
        <authorList>
            <person name="Spang A."/>
            <person name="Saw J.H."/>
            <person name="Jorgensen S.L."/>
            <person name="Zaremba-Niedzwiedzka K."/>
            <person name="Martijn J."/>
            <person name="Lind A.E."/>
            <person name="van Eijk R."/>
            <person name="Schleper C."/>
            <person name="Guy L."/>
            <person name="Ettema T.J."/>
        </authorList>
    </citation>
    <scope>NUCLEOTIDE SEQUENCE</scope>
</reference>
<feature type="region of interest" description="Disordered" evidence="1">
    <location>
        <begin position="460"/>
        <end position="527"/>
    </location>
</feature>
<feature type="compositionally biased region" description="Low complexity" evidence="1">
    <location>
        <begin position="305"/>
        <end position="315"/>
    </location>
</feature>
<dbReference type="Gene3D" id="3.90.198.10">
    <property type="entry name" value="Replication Fork Single-Stranded Dna Binding Protein"/>
    <property type="match status" value="1"/>
</dbReference>
<organism evidence="2">
    <name type="scientific">marine sediment metagenome</name>
    <dbReference type="NCBI Taxonomy" id="412755"/>
    <lineage>
        <taxon>unclassified sequences</taxon>
        <taxon>metagenomes</taxon>
        <taxon>ecological metagenomes</taxon>
    </lineage>
</organism>
<evidence type="ECO:0000313" key="2">
    <source>
        <dbReference type="EMBL" id="KKN80232.1"/>
    </source>
</evidence>
<feature type="compositionally biased region" description="Pro residues" evidence="1">
    <location>
        <begin position="316"/>
        <end position="327"/>
    </location>
</feature>
<comment type="caution">
    <text evidence="2">The sequence shown here is derived from an EMBL/GenBank/DDBJ whole genome shotgun (WGS) entry which is preliminary data.</text>
</comment>
<name>A0A0F9TZ07_9ZZZZ</name>
<feature type="compositionally biased region" description="Pro residues" evidence="1">
    <location>
        <begin position="268"/>
        <end position="278"/>
    </location>
</feature>
<evidence type="ECO:0000256" key="1">
    <source>
        <dbReference type="SAM" id="MobiDB-lite"/>
    </source>
</evidence>
<accession>A0A0F9TZ07</accession>
<proteinExistence type="predicted"/>
<dbReference type="AlphaFoldDB" id="A0A0F9TZ07"/>
<sequence length="551" mass="56702">MAKYYQPSADAVRYQQQIAEENAKRRGGGQEERLDKGTTVLRILPPWDETGAVSRLVSKWWKREMKWNSVKDGALPVISEMWPDMADQDHIMNALKRIEQVSDVSALFPKSPKFLVNALKASHTPLGVGAQPVDVPDWTTPRIVEVGKKINDWIHEQISDPHVGNITDPYNGNWIGIKRTGDMLSTEYDCKVYFKMAQKIIEDEALMDAIMAQLHNLADTIKRPDAEMLQKQAAVAEELLRMYNVTGIAVGAVGPPAAYPGPQTGQPAAPPMAPPPGTAPAAPQAAPPAPGAAAPTPTAPPAPGAPLAAPGVALAAPPPTASPPLTAPAPSAAPEALVAPPTTAAPPPPNPAAAPPAAAPPPPGGTQPPFPAAGVANPAAPAPAPAPVAPPAVHPPEGGWVPPVGATPAPGAVATAVTVSTDRKECFAGNAPDKYYLNEAICQVCAEQIECQQITMARSAPPEAQASTESPATVATAPAPGSTPAPVAPPVASMTPPATAAPSPSEAAPAPAPPVAPDGAPPCAYNLSKNEGPAEGYQCEGCLFRIPCEQG</sequence>
<dbReference type="InterPro" id="IPR044947">
    <property type="entry name" value="Phage_T4_Gp32_ssDNA-bd_sf"/>
</dbReference>
<feature type="compositionally biased region" description="Low complexity" evidence="1">
    <location>
        <begin position="328"/>
        <end position="342"/>
    </location>
</feature>
<feature type="compositionally biased region" description="Pro residues" evidence="1">
    <location>
        <begin position="380"/>
        <end position="394"/>
    </location>
</feature>
<gene>
    <name evidence="2" type="ORF">LCGC14_0332010</name>
</gene>
<protein>
    <submittedName>
        <fullName evidence="2">Uncharacterized protein</fullName>
    </submittedName>
</protein>
<feature type="compositionally biased region" description="Pro residues" evidence="1">
    <location>
        <begin position="343"/>
        <end position="371"/>
    </location>
</feature>
<feature type="compositionally biased region" description="Low complexity" evidence="1">
    <location>
        <begin position="490"/>
        <end position="509"/>
    </location>
</feature>
<feature type="compositionally biased region" description="Low complexity" evidence="1">
    <location>
        <begin position="466"/>
        <end position="480"/>
    </location>
</feature>